<dbReference type="RefSeq" id="WP_151573561.1">
    <property type="nucleotide sequence ID" value="NZ_WBOT01000002.1"/>
</dbReference>
<evidence type="ECO:0000313" key="6">
    <source>
        <dbReference type="EMBL" id="KAB2334247.1"/>
    </source>
</evidence>
<gene>
    <name evidence="6" type="ORF">F7732_09255</name>
</gene>
<keyword evidence="1 3" id="KW-0547">Nucleotide-binding</keyword>
<dbReference type="InterPro" id="IPR050206">
    <property type="entry name" value="FtsK/SpoIIIE/SftA"/>
</dbReference>
<keyword evidence="7" id="KW-1185">Reference proteome</keyword>
<dbReference type="PANTHER" id="PTHR22683:SF1">
    <property type="entry name" value="TYPE VII SECRETION SYSTEM PROTEIN ESSC"/>
    <property type="match status" value="1"/>
</dbReference>
<dbReference type="Gene3D" id="3.40.50.300">
    <property type="entry name" value="P-loop containing nucleotide triphosphate hydrolases"/>
    <property type="match status" value="1"/>
</dbReference>
<evidence type="ECO:0000256" key="4">
    <source>
        <dbReference type="SAM" id="MobiDB-lite"/>
    </source>
</evidence>
<dbReference type="GO" id="GO:0003677">
    <property type="term" value="F:DNA binding"/>
    <property type="evidence" value="ECO:0007669"/>
    <property type="project" value="InterPro"/>
</dbReference>
<evidence type="ECO:0000256" key="3">
    <source>
        <dbReference type="PROSITE-ProRule" id="PRU00289"/>
    </source>
</evidence>
<dbReference type="Proteomes" id="UP000441354">
    <property type="component" value="Unassembled WGS sequence"/>
</dbReference>
<dbReference type="PROSITE" id="PS50901">
    <property type="entry name" value="FTSK"/>
    <property type="match status" value="1"/>
</dbReference>
<dbReference type="OrthoDB" id="2511091at2"/>
<evidence type="ECO:0000313" key="7">
    <source>
        <dbReference type="Proteomes" id="UP000441354"/>
    </source>
</evidence>
<evidence type="ECO:0000256" key="1">
    <source>
        <dbReference type="ARBA" id="ARBA00022741"/>
    </source>
</evidence>
<reference evidence="6 7" key="1">
    <citation type="journal article" date="2014" name="Arch. Microbiol.">
        <title>Bacillus mesophilum sp. nov., strain IITR-54T, a novel 4-chlorobiphenyl dechlorinating bacterium.</title>
        <authorList>
            <person name="Manickam N."/>
            <person name="Singh N.K."/>
            <person name="Bajaj A."/>
            <person name="Kumar R.M."/>
            <person name="Kaur G."/>
            <person name="Kaur N."/>
            <person name="Bala M."/>
            <person name="Kumar A."/>
            <person name="Mayilraj S."/>
        </authorList>
    </citation>
    <scope>NUCLEOTIDE SEQUENCE [LARGE SCALE GENOMIC DNA]</scope>
    <source>
        <strain evidence="6 7">IITR-54</strain>
    </source>
</reference>
<dbReference type="PANTHER" id="PTHR22683">
    <property type="entry name" value="SPORULATION PROTEIN RELATED"/>
    <property type="match status" value="1"/>
</dbReference>
<keyword evidence="6" id="KW-0131">Cell cycle</keyword>
<keyword evidence="2 3" id="KW-0067">ATP-binding</keyword>
<dbReference type="InterPro" id="IPR027417">
    <property type="entry name" value="P-loop_NTPase"/>
</dbReference>
<dbReference type="SUPFAM" id="SSF52540">
    <property type="entry name" value="P-loop containing nucleoside triphosphate hydrolases"/>
    <property type="match status" value="1"/>
</dbReference>
<dbReference type="Pfam" id="PF01580">
    <property type="entry name" value="FtsK_SpoIIIE"/>
    <property type="match status" value="1"/>
</dbReference>
<keyword evidence="6" id="KW-0132">Cell division</keyword>
<feature type="region of interest" description="Disordered" evidence="4">
    <location>
        <begin position="374"/>
        <end position="398"/>
    </location>
</feature>
<sequence>MIEWLALPAVVAGAAFIPKRKMSDQRKLQVIFENRKVGIKKDDHFLYPKLLNKHDKNEYVSYLYTLPLGIPFEVFESLKTAISDGLNKDIDLEFENGLLKIKVYKKKLPDKWSYTDDLLTSGWEVPMGRNHDGVLYHDFDKYPHMLVGGVTRFGKTVFIKESFYSLLMNQMENVEFYILDLKGGMEFGKYIGIPQVKAVASDIFESTEQLHGIIEELKSRQKYMRSKGYTNIVESPIKKRTFIIVDEGAELSPDVINGKDQKACAKFCQAALSEIARIGGALGYRLIFCTQYPTKEAVPMQVKMNIVARLSFIAAAQIASRVILDDVGAEDLPSIPGRAIYKIEKNRTIQVPYIDDKYMFKQMEAKEDAIINAGKNREPVDHDRHPWHGEDKAPNAKA</sequence>
<evidence type="ECO:0000256" key="2">
    <source>
        <dbReference type="ARBA" id="ARBA00022840"/>
    </source>
</evidence>
<proteinExistence type="predicted"/>
<dbReference type="InterPro" id="IPR002543">
    <property type="entry name" value="FtsK_dom"/>
</dbReference>
<comment type="caution">
    <text evidence="6">The sequence shown here is derived from an EMBL/GenBank/DDBJ whole genome shotgun (WGS) entry which is preliminary data.</text>
</comment>
<organism evidence="6 7">
    <name type="scientific">Bacillus mesophilum</name>
    <dbReference type="NCBI Taxonomy" id="1071718"/>
    <lineage>
        <taxon>Bacteria</taxon>
        <taxon>Bacillati</taxon>
        <taxon>Bacillota</taxon>
        <taxon>Bacilli</taxon>
        <taxon>Bacillales</taxon>
        <taxon>Bacillaceae</taxon>
        <taxon>Bacillus</taxon>
    </lineage>
</organism>
<accession>A0A7V7UZQ6</accession>
<feature type="binding site" evidence="3">
    <location>
        <begin position="149"/>
        <end position="156"/>
    </location>
    <ligand>
        <name>ATP</name>
        <dbReference type="ChEBI" id="CHEBI:30616"/>
    </ligand>
</feature>
<dbReference type="EMBL" id="WBOT01000002">
    <property type="protein sequence ID" value="KAB2334247.1"/>
    <property type="molecule type" value="Genomic_DNA"/>
</dbReference>
<dbReference type="GO" id="GO:0005524">
    <property type="term" value="F:ATP binding"/>
    <property type="evidence" value="ECO:0007669"/>
    <property type="project" value="UniProtKB-UniRule"/>
</dbReference>
<dbReference type="GO" id="GO:0051301">
    <property type="term" value="P:cell division"/>
    <property type="evidence" value="ECO:0007669"/>
    <property type="project" value="UniProtKB-KW"/>
</dbReference>
<dbReference type="AlphaFoldDB" id="A0A7V7UZQ6"/>
<feature type="domain" description="FtsK" evidence="5">
    <location>
        <begin position="131"/>
        <end position="321"/>
    </location>
</feature>
<name>A0A7V7UZQ6_9BACI</name>
<evidence type="ECO:0000259" key="5">
    <source>
        <dbReference type="PROSITE" id="PS50901"/>
    </source>
</evidence>
<protein>
    <submittedName>
        <fullName evidence="6">Cell division protein FtsK</fullName>
    </submittedName>
</protein>